<keyword evidence="5" id="KW-1133">Transmembrane helix</keyword>
<name>A0ABN6GE33_9GAMM</name>
<dbReference type="SFLD" id="SFLDF00027">
    <property type="entry name" value="p-type_atpase"/>
    <property type="match status" value="1"/>
</dbReference>
<comment type="catalytic activity">
    <reaction evidence="8">
        <text>Zn(2+)(in) + ATP + H2O = Zn(2+)(out) + ADP + phosphate + H(+)</text>
        <dbReference type="Rhea" id="RHEA:20621"/>
        <dbReference type="ChEBI" id="CHEBI:15377"/>
        <dbReference type="ChEBI" id="CHEBI:15378"/>
        <dbReference type="ChEBI" id="CHEBI:29105"/>
        <dbReference type="ChEBI" id="CHEBI:30616"/>
        <dbReference type="ChEBI" id="CHEBI:43474"/>
        <dbReference type="ChEBI" id="CHEBI:456216"/>
        <dbReference type="EC" id="7.2.2.12"/>
    </reaction>
</comment>
<evidence type="ECO:0000256" key="6">
    <source>
        <dbReference type="ARBA" id="ARBA00023136"/>
    </source>
</evidence>
<dbReference type="InterPro" id="IPR023214">
    <property type="entry name" value="HAD_sf"/>
</dbReference>
<evidence type="ECO:0000256" key="5">
    <source>
        <dbReference type="ARBA" id="ARBA00022989"/>
    </source>
</evidence>
<proteinExistence type="inferred from homology"/>
<dbReference type="PANTHER" id="PTHR48085">
    <property type="entry name" value="CADMIUM/ZINC-TRANSPORTING ATPASE HMA2-RELATED"/>
    <property type="match status" value="1"/>
</dbReference>
<evidence type="ECO:0000256" key="4">
    <source>
        <dbReference type="ARBA" id="ARBA00022967"/>
    </source>
</evidence>
<evidence type="ECO:0000256" key="3">
    <source>
        <dbReference type="ARBA" id="ARBA00022692"/>
    </source>
</evidence>
<dbReference type="SUPFAM" id="SSF56784">
    <property type="entry name" value="HAD-like"/>
    <property type="match status" value="1"/>
</dbReference>
<dbReference type="EMBL" id="AP024563">
    <property type="protein sequence ID" value="BCU07359.1"/>
    <property type="molecule type" value="Genomic_DNA"/>
</dbReference>
<keyword evidence="9" id="KW-0479">Metal-binding</keyword>
<dbReference type="PROSITE" id="PS00154">
    <property type="entry name" value="ATPASE_E1_E2"/>
    <property type="match status" value="1"/>
</dbReference>
<dbReference type="Proteomes" id="UP000680679">
    <property type="component" value="Chromosome"/>
</dbReference>
<evidence type="ECO:0000256" key="9">
    <source>
        <dbReference type="RuleBase" id="RU362081"/>
    </source>
</evidence>
<dbReference type="InterPro" id="IPR044492">
    <property type="entry name" value="P_typ_ATPase_HD_dom"/>
</dbReference>
<dbReference type="InterPro" id="IPR008250">
    <property type="entry name" value="ATPase_P-typ_transduc_dom_A_sf"/>
</dbReference>
<dbReference type="Pfam" id="PF00702">
    <property type="entry name" value="Hydrolase"/>
    <property type="match status" value="1"/>
</dbReference>
<dbReference type="RefSeq" id="WP_236786127.1">
    <property type="nucleotide sequence ID" value="NZ_AP024563.1"/>
</dbReference>
<dbReference type="InterPro" id="IPR027256">
    <property type="entry name" value="P-typ_ATPase_IB"/>
</dbReference>
<dbReference type="InterPro" id="IPR018303">
    <property type="entry name" value="ATPase_P-typ_P_site"/>
</dbReference>
<evidence type="ECO:0000313" key="12">
    <source>
        <dbReference type="Proteomes" id="UP000680679"/>
    </source>
</evidence>
<dbReference type="PROSITE" id="PS01229">
    <property type="entry name" value="COF_2"/>
    <property type="match status" value="1"/>
</dbReference>
<dbReference type="SFLD" id="SFLDS00003">
    <property type="entry name" value="Haloacid_Dehalogenase"/>
    <property type="match status" value="1"/>
</dbReference>
<evidence type="ECO:0000259" key="10">
    <source>
        <dbReference type="Pfam" id="PF00122"/>
    </source>
</evidence>
<dbReference type="InterPro" id="IPR036412">
    <property type="entry name" value="HAD-like_sf"/>
</dbReference>
<dbReference type="Gene3D" id="3.40.50.1000">
    <property type="entry name" value="HAD superfamily/HAD-like"/>
    <property type="match status" value="1"/>
</dbReference>
<keyword evidence="3" id="KW-0812">Transmembrane</keyword>
<dbReference type="SFLD" id="SFLDG00002">
    <property type="entry name" value="C1.7:_P-type_atpase_like"/>
    <property type="match status" value="1"/>
</dbReference>
<dbReference type="InterPro" id="IPR023299">
    <property type="entry name" value="ATPase_P-typ_cyto_dom_N"/>
</dbReference>
<keyword evidence="6" id="KW-0472">Membrane</keyword>
<dbReference type="EC" id="7.2.2.12" evidence="7"/>
<comment type="similarity">
    <text evidence="2 9">Belongs to the cation transport ATPase (P-type) (TC 3.A.3) family. Type IB subfamily.</text>
</comment>
<evidence type="ECO:0000313" key="11">
    <source>
        <dbReference type="EMBL" id="BCU07359.1"/>
    </source>
</evidence>
<protein>
    <recommendedName>
        <fullName evidence="7">P-type Zn(2+) transporter</fullName>
        <ecNumber evidence="7">7.2.2.12</ecNumber>
    </recommendedName>
</protein>
<keyword evidence="9" id="KW-0547">Nucleotide-binding</keyword>
<dbReference type="PANTHER" id="PTHR48085:SF5">
    <property type="entry name" value="CADMIUM_ZINC-TRANSPORTING ATPASE HMA4-RELATED"/>
    <property type="match status" value="1"/>
</dbReference>
<dbReference type="NCBIfam" id="TIGR01494">
    <property type="entry name" value="ATPase_P-type"/>
    <property type="match status" value="1"/>
</dbReference>
<gene>
    <name evidence="11" type="ORF">Atep_20360</name>
</gene>
<dbReference type="InterPro" id="IPR001757">
    <property type="entry name" value="P_typ_ATPase"/>
</dbReference>
<dbReference type="Gene3D" id="3.40.1110.10">
    <property type="entry name" value="Calcium-transporting ATPase, cytoplasmic domain N"/>
    <property type="match status" value="1"/>
</dbReference>
<comment type="subcellular location">
    <subcellularLocation>
        <location evidence="9">Cell membrane</location>
    </subcellularLocation>
    <subcellularLocation>
        <location evidence="1">Membrane</location>
    </subcellularLocation>
</comment>
<evidence type="ECO:0000256" key="7">
    <source>
        <dbReference type="ARBA" id="ARBA00039097"/>
    </source>
</evidence>
<evidence type="ECO:0000256" key="2">
    <source>
        <dbReference type="ARBA" id="ARBA00006024"/>
    </source>
</evidence>
<dbReference type="InterPro" id="IPR051014">
    <property type="entry name" value="Cation_Transport_ATPase_IB"/>
</dbReference>
<dbReference type="SUPFAM" id="SSF81653">
    <property type="entry name" value="Calcium ATPase, transduction domain A"/>
    <property type="match status" value="1"/>
</dbReference>
<keyword evidence="9" id="KW-0067">ATP-binding</keyword>
<dbReference type="Pfam" id="PF00122">
    <property type="entry name" value="E1-E2_ATPase"/>
    <property type="match status" value="1"/>
</dbReference>
<dbReference type="NCBIfam" id="TIGR01525">
    <property type="entry name" value="ATPase-IB_hvy"/>
    <property type="match status" value="1"/>
</dbReference>
<organism evidence="11 12">
    <name type="scientific">Allochromatium tepidum</name>
    <dbReference type="NCBI Taxonomy" id="553982"/>
    <lineage>
        <taxon>Bacteria</taxon>
        <taxon>Pseudomonadati</taxon>
        <taxon>Pseudomonadota</taxon>
        <taxon>Gammaproteobacteria</taxon>
        <taxon>Chromatiales</taxon>
        <taxon>Chromatiaceae</taxon>
        <taxon>Allochromatium</taxon>
    </lineage>
</organism>
<accession>A0ABN6GE33</accession>
<evidence type="ECO:0000256" key="8">
    <source>
        <dbReference type="ARBA" id="ARBA00047308"/>
    </source>
</evidence>
<keyword evidence="12" id="KW-1185">Reference proteome</keyword>
<keyword evidence="4" id="KW-1278">Translocase</keyword>
<sequence>MSQAAAVLSYRIVHELPGRLRLRLPRLGAPGHGPGDLEAWMEALPGVLGVQASRASRSLIVEFDPLTTNREAVLRRLDDYREPEPDETFDTGEESESELAPLAASVLTLALLPILPAPLKLGLTALKVGPTLARGLDTLVNEGVKVEVLDALAIGLSAARGEVYAATVTGLLLELGAYLERRTVRQSDRLLQRLLHPDPAPAWVERDGRLIRIPGSEVRVGDLVAVGAGEQIPIDGRVVEGLALVDQSAITGEHTPVRKEPFRRALGGSVVIEGRLRIEATEVGADTTAARVSRFIREALAKRSFSQREAERLADQRVNLTLGTAAAVYAVTRDPRRVQSVFLVDYACALKLGTPIGIKSGMARAAEYGVLMRGGDAIEQLAEVDTVVFDKTGTLTHSELMVTDVEVLKPKAGCSERDLLALVASIEEHASHPIANAVVQAAHDRNLPHVSHGEIEYLVAHGVSAQLASGRLVIGSRHYLQSHEGFDFSPFDERIERLQSEGKTLLYVANERGPVGLIALRDTLRAETPATLARLRRLGIERLVMISGDRRVMAEALGRELGFDAIHAEVVPEDKAALVQALQAEGAKVAFVGDGVNDGPALTVADVGIAMPRGADIARATADILLMDDRLDAVADAREIAAKTMGLIRTNFRAAVGLNTAILAGAVSGRLPPLGSAVLHNGTTLGVLLNVLKGVQLER</sequence>
<dbReference type="PRINTS" id="PR00119">
    <property type="entry name" value="CATATPASE"/>
</dbReference>
<dbReference type="Gene3D" id="2.70.150.10">
    <property type="entry name" value="Calcium-transporting ATPase, cytoplasmic transduction domain A"/>
    <property type="match status" value="1"/>
</dbReference>
<evidence type="ECO:0000256" key="1">
    <source>
        <dbReference type="ARBA" id="ARBA00004370"/>
    </source>
</evidence>
<reference evidence="11 12" key="1">
    <citation type="submission" date="2021-04" db="EMBL/GenBank/DDBJ databases">
        <title>Complete genome sequencing of Allochromatium tepidum strain NZ.</title>
        <authorList>
            <person name="Tsukatani Y."/>
            <person name="Mori H."/>
        </authorList>
    </citation>
    <scope>NUCLEOTIDE SEQUENCE [LARGE SCALE GENOMIC DNA]</scope>
    <source>
        <strain evidence="11 12">NZ</strain>
    </source>
</reference>
<keyword evidence="9" id="KW-1003">Cell membrane</keyword>
<dbReference type="InterPro" id="IPR059000">
    <property type="entry name" value="ATPase_P-type_domA"/>
</dbReference>
<feature type="domain" description="P-type ATPase A" evidence="10">
    <location>
        <begin position="199"/>
        <end position="295"/>
    </location>
</feature>